<accession>H5S8V4</accession>
<dbReference type="InterPro" id="IPR029063">
    <property type="entry name" value="SAM-dependent_MTases_sf"/>
</dbReference>
<organism evidence="4">
    <name type="scientific">uncultured prokaryote</name>
    <dbReference type="NCBI Taxonomy" id="198431"/>
    <lineage>
        <taxon>unclassified sequences</taxon>
        <taxon>environmental samples</taxon>
    </lineage>
</organism>
<evidence type="ECO:0000256" key="3">
    <source>
        <dbReference type="ARBA" id="ARBA00022691"/>
    </source>
</evidence>
<evidence type="ECO:0000256" key="1">
    <source>
        <dbReference type="ARBA" id="ARBA00022603"/>
    </source>
</evidence>
<dbReference type="PANTHER" id="PTHR43167">
    <property type="entry name" value="PUTATIVE (AFU_ORTHOLOGUE AFUA_6G01830)-RELATED"/>
    <property type="match status" value="1"/>
</dbReference>
<evidence type="ECO:0000256" key="2">
    <source>
        <dbReference type="ARBA" id="ARBA00022679"/>
    </source>
</evidence>
<dbReference type="PROSITE" id="PS51682">
    <property type="entry name" value="SAM_OMT_I"/>
    <property type="match status" value="1"/>
</dbReference>
<dbReference type="GO" id="GO:0008171">
    <property type="term" value="F:O-methyltransferase activity"/>
    <property type="evidence" value="ECO:0007669"/>
    <property type="project" value="InterPro"/>
</dbReference>
<reference evidence="4" key="2">
    <citation type="journal article" date="2012" name="PLoS ONE">
        <title>A Deeply Branching Thermophilic Bacterium with an Ancient Acetyl-CoA Pathway Dominates a Subsurface Ecosystem.</title>
        <authorList>
            <person name="Takami H."/>
            <person name="Noguchi H."/>
            <person name="Takaki Y."/>
            <person name="Uchiyama I."/>
            <person name="Toyoda A."/>
            <person name="Nishi S."/>
            <person name="Chee G.-J."/>
            <person name="Arai W."/>
            <person name="Nunoura T."/>
            <person name="Itoh T."/>
            <person name="Hattori M."/>
            <person name="Takai K."/>
        </authorList>
    </citation>
    <scope>NUCLEOTIDE SEQUENCE</scope>
</reference>
<protein>
    <submittedName>
        <fullName evidence="4">O-methyltransferase family 3</fullName>
    </submittedName>
</protein>
<dbReference type="Pfam" id="PF13578">
    <property type="entry name" value="Methyltransf_24"/>
    <property type="match status" value="1"/>
</dbReference>
<dbReference type="SUPFAM" id="SSF53335">
    <property type="entry name" value="S-adenosyl-L-methionine-dependent methyltransferases"/>
    <property type="match status" value="1"/>
</dbReference>
<keyword evidence="3" id="KW-0949">S-adenosyl-L-methionine</keyword>
<reference evidence="4" key="1">
    <citation type="journal article" date="2005" name="Environ. Microbiol.">
        <title>Genetic and functional properties of uncultivated thermophilic crenarchaeotes from a subsurface gold mine as revealed by analysis of genome fragments.</title>
        <authorList>
            <person name="Nunoura T."/>
            <person name="Hirayama H."/>
            <person name="Takami H."/>
            <person name="Oida H."/>
            <person name="Nishi S."/>
            <person name="Shimamura S."/>
            <person name="Suzuki Y."/>
            <person name="Inagaki F."/>
            <person name="Takai K."/>
            <person name="Nealson K.H."/>
            <person name="Horikoshi K."/>
        </authorList>
    </citation>
    <scope>NUCLEOTIDE SEQUENCE</scope>
</reference>
<dbReference type="PANTHER" id="PTHR43167:SF1">
    <property type="entry name" value="PUTATIVE (AFU_ORTHOLOGUE AFUA_6G01830)-RELATED"/>
    <property type="match status" value="1"/>
</dbReference>
<proteinExistence type="predicted"/>
<gene>
    <name evidence="4" type="ORF">HGMM_F01F09C30</name>
</gene>
<dbReference type="InterPro" id="IPR002935">
    <property type="entry name" value="SAM_O-MeTrfase"/>
</dbReference>
<sequence length="201" mass="21841">MADRRVELERLAREAGGDWLAVAQLARALVLASRADLVLDVGVGPGIVTLWLADAVDETGGHLVVLERDPAAIERLAAHVDSLGLAERVQVLHGDAHRTIRTIAGTIAFVRLAADRAGYADYLRQLLDRLRPGAVIMAEGGRVPGAESFRAALAADERFTVVELPFRGGSLLAVWWPERHAVGRDERRDEDADLRDAQFAD</sequence>
<dbReference type="Gene3D" id="3.40.50.150">
    <property type="entry name" value="Vaccinia Virus protein VP39"/>
    <property type="match status" value="1"/>
</dbReference>
<name>H5S8V4_9ZZZZ</name>
<dbReference type="GO" id="GO:0032259">
    <property type="term" value="P:methylation"/>
    <property type="evidence" value="ECO:0007669"/>
    <property type="project" value="UniProtKB-KW"/>
</dbReference>
<evidence type="ECO:0000313" key="4">
    <source>
        <dbReference type="EMBL" id="BAL52590.1"/>
    </source>
</evidence>
<dbReference type="EMBL" id="AP011632">
    <property type="protein sequence ID" value="BAL52590.1"/>
    <property type="molecule type" value="Genomic_DNA"/>
</dbReference>
<dbReference type="CDD" id="cd02440">
    <property type="entry name" value="AdoMet_MTases"/>
    <property type="match status" value="1"/>
</dbReference>
<keyword evidence="1 4" id="KW-0489">Methyltransferase</keyword>
<dbReference type="AlphaFoldDB" id="H5S8V4"/>
<keyword evidence="2 4" id="KW-0808">Transferase</keyword>